<dbReference type="Proteomes" id="UP000218418">
    <property type="component" value="Chromosome"/>
</dbReference>
<evidence type="ECO:0000259" key="3">
    <source>
        <dbReference type="Pfam" id="PF25546"/>
    </source>
</evidence>
<dbReference type="InterPro" id="IPR057685">
    <property type="entry name" value="DUF7925"/>
</dbReference>
<feature type="region of interest" description="Disordered" evidence="1">
    <location>
        <begin position="418"/>
        <end position="572"/>
    </location>
</feature>
<dbReference type="EMBL" id="AP018227">
    <property type="protein sequence ID" value="BAY82207.1"/>
    <property type="molecule type" value="Genomic_DNA"/>
</dbReference>
<dbReference type="OrthoDB" id="504271at2"/>
<accession>A0A1Z4LLT4</accession>
<evidence type="ECO:0000256" key="1">
    <source>
        <dbReference type="SAM" id="MobiDB-lite"/>
    </source>
</evidence>
<sequence>MSQKKNFVKKGRIYRTLVASALIANGIFQFVAPVLAQATSAGGEIKNSATATYEDPNNPNTPINTTSNEVVVQVAEVAGITVTTAGTTPINDADGDGAADAGDQFYFNYTVTNVGNDPTKFRIPNLATTTGPASVSGDLEFSTDGGTTWTPITTTEIETDSVPVNGTVQVRVPVEVTAGATAGTPITVKLGDTPGDDQNQQRDPNGGDVYTVDNPNNTGDPATDIAGEVNGDPVNGTREASATQEITVDEALKTYALAKILKERSDYSNSGTLTDITDDTLAYDLSIEVEQNDPTGNGIDPAPLVGTPITLDGAQETRILISDAIPAGTDFASFTAPPGWKAVYTDAAIAANANDAATQWTTTQPANLADVTRIGFVNDPDVVTSVNPGVTVTGFKINLSVESTATAPLTVNNIAQLFGSTPDGDNDPTTNNPPVIDESGDNNPSNFNDDGTPPAGTDTTGPGGNPDGVPDAPPTVSNGIPDPNTMEVDSGNNNSGTGPDGEVNQFVIDPTANELVNGPDGAADAIGPNDNNDDFTNKSSLVPPGVAPDAGETIDPSPVPFTNTVSNGGDAPVDISLIPTPPANPGDLPDNTTVTVSFGADSAVYTWDGTQFTTSDPVITVPAVAPGAEVNYGVEVNLPDGTPLSTDLANPTDPTQGFVGGFPVPITAFIDTNNDGTPNDSVQNITIDRVYTGYLRLDKETRILKGDGPDPINNDGTFSKEPKTPSKDNIIEYRTTYTNISEAQSGTGNVTLDADKVVIEEDGVGGNTNGGSAADNNWALDSDGDNIIDTSNVVGTAGDSNGSNILFFSGNPATTTAGDQTGTDANTDVTRYVNEVTNPVAPGTNGEFTFQRKVN</sequence>
<evidence type="ECO:0000313" key="4">
    <source>
        <dbReference type="EMBL" id="BAY82207.1"/>
    </source>
</evidence>
<protein>
    <recommendedName>
        <fullName evidence="3">DUF7925 domain-containing protein</fullName>
    </recommendedName>
</protein>
<evidence type="ECO:0000313" key="5">
    <source>
        <dbReference type="Proteomes" id="UP000218418"/>
    </source>
</evidence>
<organism evidence="4 5">
    <name type="scientific">Calothrix parasitica NIES-267</name>
    <dbReference type="NCBI Taxonomy" id="1973488"/>
    <lineage>
        <taxon>Bacteria</taxon>
        <taxon>Bacillati</taxon>
        <taxon>Cyanobacteriota</taxon>
        <taxon>Cyanophyceae</taxon>
        <taxon>Nostocales</taxon>
        <taxon>Calotrichaceae</taxon>
        <taxon>Calothrix</taxon>
    </lineage>
</organism>
<reference evidence="4 5" key="1">
    <citation type="submission" date="2017-06" db="EMBL/GenBank/DDBJ databases">
        <title>Genome sequencing of cyanobaciteial culture collection at National Institute for Environmental Studies (NIES).</title>
        <authorList>
            <person name="Hirose Y."/>
            <person name="Shimura Y."/>
            <person name="Fujisawa T."/>
            <person name="Nakamura Y."/>
            <person name="Kawachi M."/>
        </authorList>
    </citation>
    <scope>NUCLEOTIDE SEQUENCE [LARGE SCALE GENOMIC DNA]</scope>
    <source>
        <strain evidence="4 5">NIES-267</strain>
    </source>
</reference>
<evidence type="ECO:0000256" key="2">
    <source>
        <dbReference type="SAM" id="SignalP"/>
    </source>
</evidence>
<feature type="region of interest" description="Disordered" evidence="1">
    <location>
        <begin position="185"/>
        <end position="224"/>
    </location>
</feature>
<feature type="region of interest" description="Disordered" evidence="1">
    <location>
        <begin position="705"/>
        <end position="726"/>
    </location>
</feature>
<feature type="chain" id="PRO_5012531995" description="DUF7925 domain-containing protein" evidence="2">
    <location>
        <begin position="37"/>
        <end position="855"/>
    </location>
</feature>
<dbReference type="AlphaFoldDB" id="A0A1Z4LLT4"/>
<keyword evidence="5" id="KW-1185">Reference proteome</keyword>
<feature type="compositionally biased region" description="Low complexity" evidence="1">
    <location>
        <begin position="448"/>
        <end position="460"/>
    </location>
</feature>
<name>A0A1Z4LLT4_9CYAN</name>
<keyword evidence="2" id="KW-0732">Signal</keyword>
<proteinExistence type="predicted"/>
<feature type="signal peptide" evidence="2">
    <location>
        <begin position="1"/>
        <end position="36"/>
    </location>
</feature>
<feature type="domain" description="DUF7925" evidence="3">
    <location>
        <begin position="257"/>
        <end position="447"/>
    </location>
</feature>
<gene>
    <name evidence="4" type="ORF">NIES267_16860</name>
</gene>
<dbReference type="Pfam" id="PF25546">
    <property type="entry name" value="DUF7925"/>
    <property type="match status" value="1"/>
</dbReference>